<keyword evidence="8" id="KW-1185">Reference proteome</keyword>
<reference evidence="7" key="2">
    <citation type="submission" date="2025-08" db="UniProtKB">
        <authorList>
            <consortium name="Ensembl"/>
        </authorList>
    </citation>
    <scope>IDENTIFICATION</scope>
</reference>
<dbReference type="GO" id="GO:0048020">
    <property type="term" value="F:CCR chemokine receptor binding"/>
    <property type="evidence" value="ECO:0007669"/>
    <property type="project" value="TreeGrafter"/>
</dbReference>
<evidence type="ECO:0000256" key="4">
    <source>
        <dbReference type="ARBA" id="ARBA00022729"/>
    </source>
</evidence>
<dbReference type="Proteomes" id="UP000694563">
    <property type="component" value="Chromosome 5"/>
</dbReference>
<dbReference type="InterPro" id="IPR039809">
    <property type="entry name" value="Chemokine_b/g/d"/>
</dbReference>
<name>A0A8C3UMY4_CATUS</name>
<evidence type="ECO:0000256" key="2">
    <source>
        <dbReference type="ARBA" id="ARBA00022500"/>
    </source>
</evidence>
<dbReference type="Pfam" id="PF00048">
    <property type="entry name" value="IL8"/>
    <property type="match status" value="1"/>
</dbReference>
<feature type="signal peptide" evidence="5">
    <location>
        <begin position="1"/>
        <end position="19"/>
    </location>
</feature>
<dbReference type="SMART" id="SM00199">
    <property type="entry name" value="SCY"/>
    <property type="match status" value="1"/>
</dbReference>
<dbReference type="InterPro" id="IPR036048">
    <property type="entry name" value="Interleukin_8-like_sf"/>
</dbReference>
<keyword evidence="2" id="KW-0145">Chemotaxis</keyword>
<protein>
    <recommendedName>
        <fullName evidence="6">Chemokine interleukin-8-like domain-containing protein</fullName>
    </recommendedName>
</protein>
<feature type="domain" description="Chemokine interleukin-8-like" evidence="6">
    <location>
        <begin position="35"/>
        <end position="93"/>
    </location>
</feature>
<dbReference type="AlphaFoldDB" id="A0A8C3UMY4"/>
<reference evidence="7" key="1">
    <citation type="submission" date="2020-10" db="EMBL/GenBank/DDBJ databases">
        <title>Catharus ustulatus (Swainson's thrush) genome, bCatUst1, primary haplotype v2.</title>
        <authorList>
            <person name="Delmore K."/>
            <person name="Vafadar M."/>
            <person name="Formenti G."/>
            <person name="Chow W."/>
            <person name="Pelan S."/>
            <person name="Howe K."/>
            <person name="Rhie A."/>
            <person name="Mountcastle J."/>
            <person name="Haase B."/>
            <person name="Fedrigo O."/>
            <person name="Jarvis E.D."/>
        </authorList>
    </citation>
    <scope>NUCLEOTIDE SEQUENCE [LARGE SCALE GENOMIC DNA]</scope>
</reference>
<evidence type="ECO:0000259" key="6">
    <source>
        <dbReference type="SMART" id="SM00199"/>
    </source>
</evidence>
<accession>A0A8C3UMY4</accession>
<dbReference type="GO" id="GO:0006954">
    <property type="term" value="P:inflammatory response"/>
    <property type="evidence" value="ECO:0007669"/>
    <property type="project" value="TreeGrafter"/>
</dbReference>
<dbReference type="GO" id="GO:0070098">
    <property type="term" value="P:chemokine-mediated signaling pathway"/>
    <property type="evidence" value="ECO:0007669"/>
    <property type="project" value="TreeGrafter"/>
</dbReference>
<dbReference type="Ensembl" id="ENSCUST00005014914.1">
    <property type="protein sequence ID" value="ENSCUSP00005014351.1"/>
    <property type="gene ID" value="ENSCUSG00005009237.1"/>
</dbReference>
<proteinExistence type="inferred from homology"/>
<dbReference type="CDD" id="cd00272">
    <property type="entry name" value="Chemokine_CC"/>
    <property type="match status" value="1"/>
</dbReference>
<evidence type="ECO:0000256" key="1">
    <source>
        <dbReference type="ARBA" id="ARBA00010868"/>
    </source>
</evidence>
<gene>
    <name evidence="7" type="primary">LOC116996921</name>
</gene>
<dbReference type="GO" id="GO:0008009">
    <property type="term" value="F:chemokine activity"/>
    <property type="evidence" value="ECO:0007669"/>
    <property type="project" value="InterPro"/>
</dbReference>
<evidence type="ECO:0000256" key="5">
    <source>
        <dbReference type="SAM" id="SignalP"/>
    </source>
</evidence>
<dbReference type="Gene3D" id="2.40.50.40">
    <property type="match status" value="1"/>
</dbReference>
<keyword evidence="3" id="KW-0202">Cytokine</keyword>
<keyword evidence="4 5" id="KW-0732">Signal</keyword>
<dbReference type="InterPro" id="IPR001811">
    <property type="entry name" value="Chemokine_IL8-like_dom"/>
</dbReference>
<organism evidence="7 8">
    <name type="scientific">Catharus ustulatus</name>
    <name type="common">Russet-backed thrush</name>
    <name type="synonym">Hylocichla ustulatus</name>
    <dbReference type="NCBI Taxonomy" id="91951"/>
    <lineage>
        <taxon>Eukaryota</taxon>
        <taxon>Metazoa</taxon>
        <taxon>Chordata</taxon>
        <taxon>Craniata</taxon>
        <taxon>Vertebrata</taxon>
        <taxon>Euteleostomi</taxon>
        <taxon>Archelosauria</taxon>
        <taxon>Archosauria</taxon>
        <taxon>Dinosauria</taxon>
        <taxon>Saurischia</taxon>
        <taxon>Theropoda</taxon>
        <taxon>Coelurosauria</taxon>
        <taxon>Aves</taxon>
        <taxon>Neognathae</taxon>
        <taxon>Neoaves</taxon>
        <taxon>Telluraves</taxon>
        <taxon>Australaves</taxon>
        <taxon>Passeriformes</taxon>
        <taxon>Turdidae</taxon>
        <taxon>Catharus</taxon>
    </lineage>
</organism>
<comment type="similarity">
    <text evidence="1">Belongs to the intercrine beta (chemokine CC) family.</text>
</comment>
<dbReference type="GO" id="GO:0048245">
    <property type="term" value="P:eosinophil chemotaxis"/>
    <property type="evidence" value="ECO:0007669"/>
    <property type="project" value="TreeGrafter"/>
</dbReference>
<dbReference type="FunFam" id="2.40.50.40:FF:000002">
    <property type="entry name" value="C-C motif chemokine"/>
    <property type="match status" value="1"/>
</dbReference>
<dbReference type="GO" id="GO:0061844">
    <property type="term" value="P:antimicrobial humoral immune response mediated by antimicrobial peptide"/>
    <property type="evidence" value="ECO:0007669"/>
    <property type="project" value="TreeGrafter"/>
</dbReference>
<evidence type="ECO:0000313" key="8">
    <source>
        <dbReference type="Proteomes" id="UP000694563"/>
    </source>
</evidence>
<dbReference type="SUPFAM" id="SSF54117">
    <property type="entry name" value="Interleukin 8-like chemokines"/>
    <property type="match status" value="1"/>
</dbReference>
<dbReference type="GO" id="GO:0005615">
    <property type="term" value="C:extracellular space"/>
    <property type="evidence" value="ECO:0007669"/>
    <property type="project" value="UniProtKB-KW"/>
</dbReference>
<evidence type="ECO:0000313" key="7">
    <source>
        <dbReference type="Ensembl" id="ENSCUSP00005014351.1"/>
    </source>
</evidence>
<reference evidence="7" key="3">
    <citation type="submission" date="2025-09" db="UniProtKB">
        <authorList>
            <consortium name="Ensembl"/>
        </authorList>
    </citation>
    <scope>IDENTIFICATION</scope>
</reference>
<feature type="chain" id="PRO_5034115950" description="Chemokine interleukin-8-like domain-containing protein" evidence="5">
    <location>
        <begin position="20"/>
        <end position="116"/>
    </location>
</feature>
<dbReference type="PANTHER" id="PTHR12015:SF103">
    <property type="entry name" value="C-C MOTIF CHEMOKINE 4-RELATED"/>
    <property type="match status" value="1"/>
</dbReference>
<sequence>MRVLAATLAVLLLLSLCCSVGSHWAHLSALTEKNPIDCCFKYISRRIPRRTIHSAYVTSPSCPMPAVVLVTRKGGNVCADPKAPWVQKYLWDLELPQNWLFPTSDPEQRDQPPAQE</sequence>
<dbReference type="GO" id="GO:0030335">
    <property type="term" value="P:positive regulation of cell migration"/>
    <property type="evidence" value="ECO:0007669"/>
    <property type="project" value="TreeGrafter"/>
</dbReference>
<dbReference type="PANTHER" id="PTHR12015">
    <property type="entry name" value="SMALL INDUCIBLE CYTOKINE A"/>
    <property type="match status" value="1"/>
</dbReference>
<evidence type="ECO:0000256" key="3">
    <source>
        <dbReference type="ARBA" id="ARBA00022514"/>
    </source>
</evidence>